<dbReference type="AlphaFoldDB" id="A0A5S4G335"/>
<sequence>MTHTQASGTGPAPWSPLVAACLGAFMLLVDVTIVMVALPGITADLHLSFSGTQWLLDGYALALAALLLAAGSYADHAGRRRVYLAALAVFALASLACGLAPSGGLLLAARVLQGAGGAAMMATTLALISATYHGRQRGIAFGVWGGVNGAAAAIAPVLGGLLTEHLHWRAIFLVNLPISLVAAWLTMRTVKESRLPGGSRLDWAGMITFTVAAGALTYGLIEAGQHGWTSARTLLPLAGAAVSAVAFVLAETRSEQPMLDLRMFAGRSFSGIMVGAALLMPAAFACLAFTSLWLQQDLGLGPVMTGLALSPMAATSLLVSVAGSRLFPRLSPRVALGGGLLLIAAGALLQGLLGAHSTWTALAPGLVVTGVGVGLAIPSLSSAAMAYAPPQRAGMAAGTVNTVRQLGYALGVAVLGILYQADLAPYAALNDVYRASAVTGLVAGLLVLAAVRPVTRQPAAAREPVTRAEARG</sequence>
<evidence type="ECO:0000256" key="1">
    <source>
        <dbReference type="ARBA" id="ARBA00004651"/>
    </source>
</evidence>
<dbReference type="PROSITE" id="PS50850">
    <property type="entry name" value="MFS"/>
    <property type="match status" value="1"/>
</dbReference>
<evidence type="ECO:0000256" key="2">
    <source>
        <dbReference type="ARBA" id="ARBA00022448"/>
    </source>
</evidence>
<dbReference type="CDD" id="cd17321">
    <property type="entry name" value="MFS_MMR_MDR_like"/>
    <property type="match status" value="1"/>
</dbReference>
<keyword evidence="5 7" id="KW-1133">Transmembrane helix</keyword>
<feature type="transmembrane region" description="Helical" evidence="7">
    <location>
        <begin position="12"/>
        <end position="38"/>
    </location>
</feature>
<dbReference type="PANTHER" id="PTHR42718">
    <property type="entry name" value="MAJOR FACILITATOR SUPERFAMILY MULTIDRUG TRANSPORTER MFSC"/>
    <property type="match status" value="1"/>
</dbReference>
<organism evidence="9 10">
    <name type="scientific">Nonomuraea zeae</name>
    <dbReference type="NCBI Taxonomy" id="1642303"/>
    <lineage>
        <taxon>Bacteria</taxon>
        <taxon>Bacillati</taxon>
        <taxon>Actinomycetota</taxon>
        <taxon>Actinomycetes</taxon>
        <taxon>Streptosporangiales</taxon>
        <taxon>Streptosporangiaceae</taxon>
        <taxon>Nonomuraea</taxon>
    </lineage>
</organism>
<feature type="transmembrane region" description="Helical" evidence="7">
    <location>
        <begin position="300"/>
        <end position="322"/>
    </location>
</feature>
<feature type="transmembrane region" description="Helical" evidence="7">
    <location>
        <begin position="58"/>
        <end position="75"/>
    </location>
</feature>
<keyword evidence="10" id="KW-1185">Reference proteome</keyword>
<evidence type="ECO:0000313" key="9">
    <source>
        <dbReference type="EMBL" id="TMR26924.1"/>
    </source>
</evidence>
<comment type="caution">
    <text evidence="9">The sequence shown here is derived from an EMBL/GenBank/DDBJ whole genome shotgun (WGS) entry which is preliminary data.</text>
</comment>
<dbReference type="InterPro" id="IPR020846">
    <property type="entry name" value="MFS_dom"/>
</dbReference>
<dbReference type="RefSeq" id="WP_138695199.1">
    <property type="nucleotide sequence ID" value="NZ_JBHSAZ010000021.1"/>
</dbReference>
<feature type="transmembrane region" description="Helical" evidence="7">
    <location>
        <begin position="361"/>
        <end position="385"/>
    </location>
</feature>
<accession>A0A5S4G335</accession>
<protein>
    <submittedName>
        <fullName evidence="9">DHA2 family efflux MFS transporter permease subunit</fullName>
    </submittedName>
</protein>
<dbReference type="GO" id="GO:0005886">
    <property type="term" value="C:plasma membrane"/>
    <property type="evidence" value="ECO:0007669"/>
    <property type="project" value="UniProtKB-SubCell"/>
</dbReference>
<proteinExistence type="predicted"/>
<dbReference type="Pfam" id="PF07690">
    <property type="entry name" value="MFS_1"/>
    <property type="match status" value="1"/>
</dbReference>
<dbReference type="PANTHER" id="PTHR42718:SF49">
    <property type="entry name" value="EXPORT PROTEIN"/>
    <property type="match status" value="1"/>
</dbReference>
<comment type="subcellular location">
    <subcellularLocation>
        <location evidence="1">Cell membrane</location>
        <topology evidence="1">Multi-pass membrane protein</topology>
    </subcellularLocation>
</comment>
<dbReference type="OrthoDB" id="9781469at2"/>
<keyword evidence="4 7" id="KW-0812">Transmembrane</keyword>
<feature type="transmembrane region" description="Helical" evidence="7">
    <location>
        <begin position="107"/>
        <end position="128"/>
    </location>
</feature>
<dbReference type="GO" id="GO:0022857">
    <property type="term" value="F:transmembrane transporter activity"/>
    <property type="evidence" value="ECO:0007669"/>
    <property type="project" value="InterPro"/>
</dbReference>
<dbReference type="Proteomes" id="UP000306628">
    <property type="component" value="Unassembled WGS sequence"/>
</dbReference>
<feature type="transmembrane region" description="Helical" evidence="7">
    <location>
        <begin position="432"/>
        <end position="451"/>
    </location>
</feature>
<dbReference type="EMBL" id="VCKX01000182">
    <property type="protein sequence ID" value="TMR26924.1"/>
    <property type="molecule type" value="Genomic_DNA"/>
</dbReference>
<dbReference type="PRINTS" id="PR01036">
    <property type="entry name" value="TCRTETB"/>
</dbReference>
<feature type="transmembrane region" description="Helical" evidence="7">
    <location>
        <begin position="233"/>
        <end position="250"/>
    </location>
</feature>
<name>A0A5S4G335_9ACTN</name>
<dbReference type="InterPro" id="IPR011701">
    <property type="entry name" value="MFS"/>
</dbReference>
<evidence type="ECO:0000256" key="7">
    <source>
        <dbReference type="SAM" id="Phobius"/>
    </source>
</evidence>
<dbReference type="Gene3D" id="1.20.1720.10">
    <property type="entry name" value="Multidrug resistance protein D"/>
    <property type="match status" value="1"/>
</dbReference>
<evidence type="ECO:0000259" key="8">
    <source>
        <dbReference type="PROSITE" id="PS50850"/>
    </source>
</evidence>
<keyword evidence="2" id="KW-0813">Transport</keyword>
<dbReference type="SUPFAM" id="SSF103473">
    <property type="entry name" value="MFS general substrate transporter"/>
    <property type="match status" value="1"/>
</dbReference>
<evidence type="ECO:0000313" key="10">
    <source>
        <dbReference type="Proteomes" id="UP000306628"/>
    </source>
</evidence>
<dbReference type="Gene3D" id="1.20.1250.20">
    <property type="entry name" value="MFS general substrate transporter like domains"/>
    <property type="match status" value="1"/>
</dbReference>
<keyword evidence="3" id="KW-1003">Cell membrane</keyword>
<evidence type="ECO:0000256" key="4">
    <source>
        <dbReference type="ARBA" id="ARBA00022692"/>
    </source>
</evidence>
<feature type="transmembrane region" description="Helical" evidence="7">
    <location>
        <begin position="82"/>
        <end position="101"/>
    </location>
</feature>
<evidence type="ECO:0000256" key="3">
    <source>
        <dbReference type="ARBA" id="ARBA00022475"/>
    </source>
</evidence>
<keyword evidence="6 7" id="KW-0472">Membrane</keyword>
<feature type="transmembrane region" description="Helical" evidence="7">
    <location>
        <begin position="334"/>
        <end position="355"/>
    </location>
</feature>
<feature type="domain" description="Major facilitator superfamily (MFS) profile" evidence="8">
    <location>
        <begin position="16"/>
        <end position="455"/>
    </location>
</feature>
<feature type="transmembrane region" description="Helical" evidence="7">
    <location>
        <begin position="406"/>
        <end position="426"/>
    </location>
</feature>
<gene>
    <name evidence="9" type="ORF">ETD85_40850</name>
</gene>
<feature type="transmembrane region" description="Helical" evidence="7">
    <location>
        <begin position="168"/>
        <end position="189"/>
    </location>
</feature>
<dbReference type="InterPro" id="IPR004638">
    <property type="entry name" value="EmrB-like"/>
</dbReference>
<evidence type="ECO:0000256" key="5">
    <source>
        <dbReference type="ARBA" id="ARBA00022989"/>
    </source>
</evidence>
<dbReference type="NCBIfam" id="TIGR00711">
    <property type="entry name" value="efflux_EmrB"/>
    <property type="match status" value="1"/>
</dbReference>
<reference evidence="9 10" key="1">
    <citation type="submission" date="2019-05" db="EMBL/GenBank/DDBJ databases">
        <title>Draft genome sequence of Nonomuraea zeae DSM 100528.</title>
        <authorList>
            <person name="Saricaoglu S."/>
            <person name="Isik K."/>
        </authorList>
    </citation>
    <scope>NUCLEOTIDE SEQUENCE [LARGE SCALE GENOMIC DNA]</scope>
    <source>
        <strain evidence="9 10">DSM 100528</strain>
    </source>
</reference>
<feature type="transmembrane region" description="Helical" evidence="7">
    <location>
        <begin position="140"/>
        <end position="162"/>
    </location>
</feature>
<feature type="transmembrane region" description="Helical" evidence="7">
    <location>
        <begin position="271"/>
        <end position="294"/>
    </location>
</feature>
<dbReference type="InterPro" id="IPR036259">
    <property type="entry name" value="MFS_trans_sf"/>
</dbReference>
<evidence type="ECO:0000256" key="6">
    <source>
        <dbReference type="ARBA" id="ARBA00023136"/>
    </source>
</evidence>
<feature type="transmembrane region" description="Helical" evidence="7">
    <location>
        <begin position="201"/>
        <end position="221"/>
    </location>
</feature>